<dbReference type="SUPFAM" id="SSF53756">
    <property type="entry name" value="UDP-Glycosyltransferase/glycogen phosphorylase"/>
    <property type="match status" value="1"/>
</dbReference>
<proteinExistence type="inferred from homology"/>
<reference evidence="3" key="1">
    <citation type="submission" date="2020-10" db="EMBL/GenBank/DDBJ databases">
        <authorList>
            <person name="Han B."/>
            <person name="Lu T."/>
            <person name="Zhao Q."/>
            <person name="Huang X."/>
            <person name="Zhao Y."/>
        </authorList>
    </citation>
    <scope>NUCLEOTIDE SEQUENCE</scope>
</reference>
<dbReference type="PANTHER" id="PTHR48047:SF45">
    <property type="entry name" value="SCOPOLETIN GLUCOSYLTRANSFERASE-LIKE"/>
    <property type="match status" value="1"/>
</dbReference>
<comment type="caution">
    <text evidence="3">The sequence shown here is derived from an EMBL/GenBank/DDBJ whole genome shotgun (WGS) entry which is preliminary data.</text>
</comment>
<dbReference type="PANTHER" id="PTHR48047">
    <property type="entry name" value="GLYCOSYLTRANSFERASE"/>
    <property type="match status" value="1"/>
</dbReference>
<dbReference type="AlphaFoldDB" id="A0A811N3B7"/>
<evidence type="ECO:0000313" key="3">
    <source>
        <dbReference type="EMBL" id="CAD6217311.1"/>
    </source>
</evidence>
<sequence>MAALFASRGIKCTILTTPVNTTVLRSAVDQANNAFRGTDALAIHISTIPFPDVGLPPGVETVVGISSEADLHKLLEAHHPVPDAVVVDSFYLWAADVAAEHGIPRLSFLGSSLFARACNDSLLRNNPFALAPDDPDAVVSLPELPHRVALRRSQVMDPRKGQWKWDYGPEELRREAHPQALRCRWVRDALWMELGAGGRQRWGAAGDVASARYNEKLVVEVLKMGVGVGAGDYASHLEVRREVISGEKIAEGIDGVMGGNEEAEAIRKRLWSSVGRH</sequence>
<gene>
    <name evidence="3" type="ORF">NCGR_LOCUS11333</name>
</gene>
<keyword evidence="4" id="KW-1185">Reference proteome</keyword>
<keyword evidence="2" id="KW-0808">Transferase</keyword>
<evidence type="ECO:0000256" key="1">
    <source>
        <dbReference type="ARBA" id="ARBA00009995"/>
    </source>
</evidence>
<name>A0A811N3B7_9POAL</name>
<dbReference type="EMBL" id="CAJGYO010000003">
    <property type="protein sequence ID" value="CAD6217311.1"/>
    <property type="molecule type" value="Genomic_DNA"/>
</dbReference>
<dbReference type="Proteomes" id="UP000604825">
    <property type="component" value="Unassembled WGS sequence"/>
</dbReference>
<evidence type="ECO:0000256" key="2">
    <source>
        <dbReference type="ARBA" id="ARBA00022676"/>
    </source>
</evidence>
<dbReference type="GO" id="GO:0035251">
    <property type="term" value="F:UDP-glucosyltransferase activity"/>
    <property type="evidence" value="ECO:0007669"/>
    <property type="project" value="TreeGrafter"/>
</dbReference>
<accession>A0A811N3B7</accession>
<comment type="similarity">
    <text evidence="1">Belongs to the UDP-glycosyltransferase family.</text>
</comment>
<organism evidence="3 4">
    <name type="scientific">Miscanthus lutarioriparius</name>
    <dbReference type="NCBI Taxonomy" id="422564"/>
    <lineage>
        <taxon>Eukaryota</taxon>
        <taxon>Viridiplantae</taxon>
        <taxon>Streptophyta</taxon>
        <taxon>Embryophyta</taxon>
        <taxon>Tracheophyta</taxon>
        <taxon>Spermatophyta</taxon>
        <taxon>Magnoliopsida</taxon>
        <taxon>Liliopsida</taxon>
        <taxon>Poales</taxon>
        <taxon>Poaceae</taxon>
        <taxon>PACMAD clade</taxon>
        <taxon>Panicoideae</taxon>
        <taxon>Andropogonodae</taxon>
        <taxon>Andropogoneae</taxon>
        <taxon>Saccharinae</taxon>
        <taxon>Miscanthus</taxon>
    </lineage>
</organism>
<dbReference type="Gene3D" id="3.40.50.2000">
    <property type="entry name" value="Glycogen Phosphorylase B"/>
    <property type="match status" value="1"/>
</dbReference>
<evidence type="ECO:0000313" key="4">
    <source>
        <dbReference type="Proteomes" id="UP000604825"/>
    </source>
</evidence>
<keyword evidence="2" id="KW-0328">Glycosyltransferase</keyword>
<protein>
    <submittedName>
        <fullName evidence="3">Uncharacterized protein</fullName>
    </submittedName>
</protein>
<dbReference type="OrthoDB" id="731962at2759"/>